<dbReference type="EMBL" id="LR778114">
    <property type="protein sequence ID" value="CAB1128656.1"/>
    <property type="molecule type" value="Genomic_DNA"/>
</dbReference>
<dbReference type="PROSITE" id="PS50889">
    <property type="entry name" value="S4"/>
    <property type="match status" value="1"/>
</dbReference>
<dbReference type="InterPro" id="IPR047048">
    <property type="entry name" value="TlyA"/>
</dbReference>
<dbReference type="GO" id="GO:0032259">
    <property type="term" value="P:methylation"/>
    <property type="evidence" value="ECO:0007669"/>
    <property type="project" value="UniProtKB-KW"/>
</dbReference>
<evidence type="ECO:0000256" key="3">
    <source>
        <dbReference type="PROSITE-ProRule" id="PRU00182"/>
    </source>
</evidence>
<proteinExistence type="inferred from homology"/>
<dbReference type="Gene3D" id="3.10.290.10">
    <property type="entry name" value="RNA-binding S4 domain"/>
    <property type="match status" value="1"/>
</dbReference>
<accession>A0A6F8ZG91</accession>
<dbReference type="PANTHER" id="PTHR32319">
    <property type="entry name" value="BACTERIAL HEMOLYSIN-LIKE PROTEIN"/>
    <property type="match status" value="1"/>
</dbReference>
<dbReference type="NCBIfam" id="TIGR00478">
    <property type="entry name" value="tly"/>
    <property type="match status" value="1"/>
</dbReference>
<dbReference type="CDD" id="cd02440">
    <property type="entry name" value="AdoMet_MTases"/>
    <property type="match status" value="1"/>
</dbReference>
<feature type="domain" description="RNA-binding S4" evidence="4">
    <location>
        <begin position="7"/>
        <end position="72"/>
    </location>
</feature>
<dbReference type="GO" id="GO:0003723">
    <property type="term" value="F:RNA binding"/>
    <property type="evidence" value="ECO:0007669"/>
    <property type="project" value="UniProtKB-KW"/>
</dbReference>
<dbReference type="GO" id="GO:0008168">
    <property type="term" value="F:methyltransferase activity"/>
    <property type="evidence" value="ECO:0007669"/>
    <property type="project" value="UniProtKB-KW"/>
</dbReference>
<dbReference type="PIRSF" id="PIRSF005578">
    <property type="entry name" value="TlyA"/>
    <property type="match status" value="1"/>
</dbReference>
<dbReference type="InterPro" id="IPR002877">
    <property type="entry name" value="RNA_MeTrfase_FtsJ_dom"/>
</dbReference>
<dbReference type="Pfam" id="PF01479">
    <property type="entry name" value="S4"/>
    <property type="match status" value="1"/>
</dbReference>
<keyword evidence="1 3" id="KW-0694">RNA-binding</keyword>
<reference evidence="5 6" key="1">
    <citation type="submission" date="2020-02" db="EMBL/GenBank/DDBJ databases">
        <authorList>
            <person name="Hogendoorn C."/>
        </authorList>
    </citation>
    <scope>NUCLEOTIDE SEQUENCE [LARGE SCALE GENOMIC DNA]</scope>
    <source>
        <strain evidence="5">R501</strain>
    </source>
</reference>
<dbReference type="Proteomes" id="UP000503399">
    <property type="component" value="Chromosome"/>
</dbReference>
<comment type="similarity">
    <text evidence="2">Belongs to the TlyA family.</text>
</comment>
<keyword evidence="6" id="KW-1185">Reference proteome</keyword>
<dbReference type="SMART" id="SM00363">
    <property type="entry name" value="S4"/>
    <property type="match status" value="1"/>
</dbReference>
<keyword evidence="5" id="KW-0808">Transferase</keyword>
<dbReference type="Gene3D" id="3.40.50.150">
    <property type="entry name" value="Vaccinia Virus protein VP39"/>
    <property type="match status" value="1"/>
</dbReference>
<evidence type="ECO:0000313" key="5">
    <source>
        <dbReference type="EMBL" id="CAB1128656.1"/>
    </source>
</evidence>
<dbReference type="EC" id="2.1.1.-" evidence="5"/>
<name>A0A6F8ZG91_9FIRM</name>
<keyword evidence="5" id="KW-0489">Methyltransferase</keyword>
<dbReference type="CDD" id="cd00165">
    <property type="entry name" value="S4"/>
    <property type="match status" value="1"/>
</dbReference>
<organism evidence="5 6">
    <name type="scientific">Candidatus Hydrogenisulfobacillus filiaventi</name>
    <dbReference type="NCBI Taxonomy" id="2707344"/>
    <lineage>
        <taxon>Bacteria</taxon>
        <taxon>Bacillati</taxon>
        <taxon>Bacillota</taxon>
        <taxon>Clostridia</taxon>
        <taxon>Eubacteriales</taxon>
        <taxon>Clostridiales Family XVII. Incertae Sedis</taxon>
        <taxon>Candidatus Hydrogenisulfobacillus</taxon>
    </lineage>
</organism>
<dbReference type="InterPro" id="IPR004538">
    <property type="entry name" value="Hemolysin_A/TlyA"/>
</dbReference>
<evidence type="ECO:0000256" key="2">
    <source>
        <dbReference type="ARBA" id="ARBA00029460"/>
    </source>
</evidence>
<protein>
    <submittedName>
        <fullName evidence="5">Putative 2'-O-ribose RNA methyltransferase</fullName>
        <ecNumber evidence="5">2.1.1.-</ecNumber>
    </submittedName>
</protein>
<dbReference type="SUPFAM" id="SSF53335">
    <property type="entry name" value="S-adenosyl-L-methionine-dependent methyltransferases"/>
    <property type="match status" value="1"/>
</dbReference>
<evidence type="ECO:0000259" key="4">
    <source>
        <dbReference type="SMART" id="SM00363"/>
    </source>
</evidence>
<dbReference type="KEGG" id="hfv:R50_1150"/>
<gene>
    <name evidence="5" type="primary">yqxC</name>
    <name evidence="5" type="ORF">R50_1150</name>
</gene>
<dbReference type="InterPro" id="IPR029063">
    <property type="entry name" value="SAM-dependent_MTases_sf"/>
</dbReference>
<dbReference type="InterPro" id="IPR036986">
    <property type="entry name" value="S4_RNA-bd_sf"/>
</dbReference>
<dbReference type="SUPFAM" id="SSF55174">
    <property type="entry name" value="Alpha-L RNA-binding motif"/>
    <property type="match status" value="1"/>
</dbReference>
<evidence type="ECO:0000313" key="6">
    <source>
        <dbReference type="Proteomes" id="UP000503399"/>
    </source>
</evidence>
<dbReference type="AlphaFoldDB" id="A0A6F8ZG91"/>
<dbReference type="PANTHER" id="PTHR32319:SF0">
    <property type="entry name" value="BACTERIAL HEMOLYSIN-LIKE PROTEIN"/>
    <property type="match status" value="1"/>
</dbReference>
<sequence>MSGSSLRRLDQLLVERGLAPSRTRAQAWILAGAVYVDGRRRDKAGTPVPADAVIEVRAPAERYVSRAGLKLEHALAVFALEPAGWTVVDIGASTGGFTDCWLQHGAARVYAVDVGRGQLDWRLRQDPRVVVRERTNARYLSLAALGRQEPVEAVSVDVSFIGLARVLPAARGLLAPGGHLLALLKPQFEAGPRRVGKGGVVRDPAVHEAVLREFLASLPAMGLAVAGATPSPIRGGDGNIEFFFHLVPDVSWERDVHASAVNPAALVEEAWQGRRPPDPGR</sequence>
<dbReference type="Pfam" id="PF01728">
    <property type="entry name" value="FtsJ"/>
    <property type="match status" value="1"/>
</dbReference>
<dbReference type="InterPro" id="IPR002942">
    <property type="entry name" value="S4_RNA-bd"/>
</dbReference>
<evidence type="ECO:0000256" key="1">
    <source>
        <dbReference type="ARBA" id="ARBA00022884"/>
    </source>
</evidence>